<evidence type="ECO:0000313" key="1">
    <source>
        <dbReference type="EMBL" id="QHS98348.1"/>
    </source>
</evidence>
<accession>A0A6C0C3W7</accession>
<proteinExistence type="predicted"/>
<name>A0A6C0C3W7_9ZZZZ</name>
<reference evidence="1" key="1">
    <citation type="journal article" date="2020" name="Nature">
        <title>Giant virus diversity and host interactions through global metagenomics.</title>
        <authorList>
            <person name="Schulz F."/>
            <person name="Roux S."/>
            <person name="Paez-Espino D."/>
            <person name="Jungbluth S."/>
            <person name="Walsh D.A."/>
            <person name="Denef V.J."/>
            <person name="McMahon K.D."/>
            <person name="Konstantinidis K.T."/>
            <person name="Eloe-Fadrosh E.A."/>
            <person name="Kyrpides N.C."/>
            <person name="Woyke T."/>
        </authorList>
    </citation>
    <scope>NUCLEOTIDE SEQUENCE</scope>
    <source>
        <strain evidence="1">GVMAG-M-3300020182-84</strain>
    </source>
</reference>
<dbReference type="AlphaFoldDB" id="A0A6C0C3W7"/>
<dbReference type="EMBL" id="MN739315">
    <property type="protein sequence ID" value="QHS98348.1"/>
    <property type="molecule type" value="Genomic_DNA"/>
</dbReference>
<sequence>MEIFSTPIAEIDGFGAQYQKIITNFIVIVCKYGMDSLHYNPITRMEHNYENSNDFIENIENLINLRENIHLVEQNKKYTQVAFTTICNEFERNIDYYCQSVPMNFIKKCFWENKDRDVFKNNAINVAVHIRRPNIHDNRIEGTNTPDIYYINIMNIIREKYKNNEILFHIYSQGNKNQFILFNNDNVVLHLNEDICKTFIEMVGADILITSGSSLSYVAALISDGEIYYKHFWHKPRKEWIICID</sequence>
<organism evidence="1">
    <name type="scientific">viral metagenome</name>
    <dbReference type="NCBI Taxonomy" id="1070528"/>
    <lineage>
        <taxon>unclassified sequences</taxon>
        <taxon>metagenomes</taxon>
        <taxon>organismal metagenomes</taxon>
    </lineage>
</organism>
<evidence type="ECO:0008006" key="2">
    <source>
        <dbReference type="Google" id="ProtNLM"/>
    </source>
</evidence>
<protein>
    <recommendedName>
        <fullName evidence="2">Glycosyltransferase</fullName>
    </recommendedName>
</protein>